<proteinExistence type="predicted"/>
<dbReference type="EMBL" id="JAKIXB020000014">
    <property type="protein sequence ID" value="KAL1602157.1"/>
    <property type="molecule type" value="Genomic_DNA"/>
</dbReference>
<evidence type="ECO:0000313" key="2">
    <source>
        <dbReference type="EMBL" id="KAL1602157.1"/>
    </source>
</evidence>
<dbReference type="InterPro" id="IPR050747">
    <property type="entry name" value="Mitochondrial_chaperone_BCS1"/>
</dbReference>
<accession>A0ABR3RE10</accession>
<dbReference type="Gene3D" id="3.40.50.300">
    <property type="entry name" value="P-loop containing nucleotide triphosphate hydrolases"/>
    <property type="match status" value="1"/>
</dbReference>
<dbReference type="Proteomes" id="UP001521222">
    <property type="component" value="Unassembled WGS sequence"/>
</dbReference>
<sequence length="188" mass="20888">MAYLAWAFDAYISAKLYAGETIVWLRDGFVIPYRRGCVFHGPPGTGKTSLYKAITNEWSLELYQFKLVGMDEKELMHMHQARPKRDTIVSVSSPSSVTVGAGGKENKILLPPKKTRVTLSNLLNVLDGLGSKEGYIATITVNAPKSLDPALYRAGRIDIRIYLGFSTKVIAAIIYTRILGDDKRSRFS</sequence>
<dbReference type="SUPFAM" id="SSF52540">
    <property type="entry name" value="P-loop containing nucleoside triphosphate hydrolases"/>
    <property type="match status" value="1"/>
</dbReference>
<protein>
    <recommendedName>
        <fullName evidence="1">ATPase AAA-type core domain-containing protein</fullName>
    </recommendedName>
</protein>
<name>A0ABR3RE10_9PLEO</name>
<dbReference type="InterPro" id="IPR003959">
    <property type="entry name" value="ATPase_AAA_core"/>
</dbReference>
<comment type="caution">
    <text evidence="2">The sequence shown here is derived from an EMBL/GenBank/DDBJ whole genome shotgun (WGS) entry which is preliminary data.</text>
</comment>
<reference evidence="2 3" key="1">
    <citation type="submission" date="2024-02" db="EMBL/GenBank/DDBJ databases">
        <title>De novo assembly and annotation of 12 fungi associated with fruit tree decline syndrome in Ontario, Canada.</title>
        <authorList>
            <person name="Sulman M."/>
            <person name="Ellouze W."/>
            <person name="Ilyukhin E."/>
        </authorList>
    </citation>
    <scope>NUCLEOTIDE SEQUENCE [LARGE SCALE GENOMIC DNA]</scope>
    <source>
        <strain evidence="2 3">M97-236</strain>
    </source>
</reference>
<dbReference type="Pfam" id="PF00004">
    <property type="entry name" value="AAA"/>
    <property type="match status" value="1"/>
</dbReference>
<feature type="domain" description="ATPase AAA-type core" evidence="1">
    <location>
        <begin position="38"/>
        <end position="164"/>
    </location>
</feature>
<evidence type="ECO:0000313" key="3">
    <source>
        <dbReference type="Proteomes" id="UP001521222"/>
    </source>
</evidence>
<keyword evidence="3" id="KW-1185">Reference proteome</keyword>
<organism evidence="2 3">
    <name type="scientific">Nothophoma quercina</name>
    <dbReference type="NCBI Taxonomy" id="749835"/>
    <lineage>
        <taxon>Eukaryota</taxon>
        <taxon>Fungi</taxon>
        <taxon>Dikarya</taxon>
        <taxon>Ascomycota</taxon>
        <taxon>Pezizomycotina</taxon>
        <taxon>Dothideomycetes</taxon>
        <taxon>Pleosporomycetidae</taxon>
        <taxon>Pleosporales</taxon>
        <taxon>Pleosporineae</taxon>
        <taxon>Didymellaceae</taxon>
        <taxon>Nothophoma</taxon>
    </lineage>
</organism>
<dbReference type="InterPro" id="IPR027417">
    <property type="entry name" value="P-loop_NTPase"/>
</dbReference>
<dbReference type="PANTHER" id="PTHR23070">
    <property type="entry name" value="BCS1 AAA-TYPE ATPASE"/>
    <property type="match status" value="1"/>
</dbReference>
<gene>
    <name evidence="2" type="ORF">SLS59_004842</name>
</gene>
<evidence type="ECO:0000259" key="1">
    <source>
        <dbReference type="Pfam" id="PF00004"/>
    </source>
</evidence>